<sequence length="270" mass="29599">VCCKVPEGGLDPNLPQPGAPIPTTTTTENPEVDQGIPPVPTPSFCGIRNPEGIDFKITGNNDNEAEYGEFPWMVAILKNNYDPSVDKSLAFCGGSLINPSVVITGAHCVAKYKVNDIKIRAGEWDTQTTKERLPYQERNIVNIITHKDFNPVTVFNDVALLILDRPVDKADNVGTICLPPQGQNIDSRNCFVSGWGKDVFVKYYKGDGGSPLVCPDPQNPKRYVLTGMVAWGIGCGEPDVPGVYADVVKFRSWVDQQLQRLNIDTNSYIS</sequence>
<dbReference type="SMART" id="SM00020">
    <property type="entry name" value="Tryp_SPc"/>
    <property type="match status" value="1"/>
</dbReference>
<dbReference type="InterPro" id="IPR009003">
    <property type="entry name" value="Peptidase_S1_PA"/>
</dbReference>
<proteinExistence type="inferred from homology"/>
<feature type="non-terminal residue" evidence="7">
    <location>
        <position position="1"/>
    </location>
</feature>
<evidence type="ECO:0000256" key="3">
    <source>
        <dbReference type="ARBA" id="ARBA00023180"/>
    </source>
</evidence>
<evidence type="ECO:0000256" key="4">
    <source>
        <dbReference type="ARBA" id="ARBA00024195"/>
    </source>
</evidence>
<dbReference type="CDD" id="cd00190">
    <property type="entry name" value="Tryp_SPc"/>
    <property type="match status" value="1"/>
</dbReference>
<dbReference type="PROSITE" id="PS50240">
    <property type="entry name" value="TRYPSIN_DOM"/>
    <property type="match status" value="1"/>
</dbReference>
<evidence type="ECO:0000256" key="2">
    <source>
        <dbReference type="ARBA" id="ARBA00023157"/>
    </source>
</evidence>
<keyword evidence="2" id="KW-1015">Disulfide bond</keyword>
<evidence type="ECO:0000313" key="7">
    <source>
        <dbReference type="EMBL" id="KAJ8971754.1"/>
    </source>
</evidence>
<dbReference type="Pfam" id="PF00089">
    <property type="entry name" value="Trypsin"/>
    <property type="match status" value="2"/>
</dbReference>
<keyword evidence="1" id="KW-0732">Signal</keyword>
<dbReference type="InterPro" id="IPR001254">
    <property type="entry name" value="Trypsin_dom"/>
</dbReference>
<dbReference type="Gene3D" id="2.40.10.10">
    <property type="entry name" value="Trypsin-like serine proteases"/>
    <property type="match status" value="2"/>
</dbReference>
<keyword evidence="3" id="KW-0325">Glycoprotein</keyword>
<name>A0AAV8ZXW5_9CUCU</name>
<evidence type="ECO:0000259" key="6">
    <source>
        <dbReference type="PROSITE" id="PS50240"/>
    </source>
</evidence>
<comment type="caution">
    <text evidence="7">The sequence shown here is derived from an EMBL/GenBank/DDBJ whole genome shotgun (WGS) entry which is preliminary data.</text>
</comment>
<evidence type="ECO:0000313" key="8">
    <source>
        <dbReference type="Proteomes" id="UP001162156"/>
    </source>
</evidence>
<comment type="similarity">
    <text evidence="4">Belongs to the peptidase S1 family. CLIP subfamily.</text>
</comment>
<dbReference type="SUPFAM" id="SSF50494">
    <property type="entry name" value="Trypsin-like serine proteases"/>
    <property type="match status" value="1"/>
</dbReference>
<dbReference type="PANTHER" id="PTHR24258">
    <property type="entry name" value="SERINE PROTEASE-RELATED"/>
    <property type="match status" value="1"/>
</dbReference>
<dbReference type="EMBL" id="JANEYF010000167">
    <property type="protein sequence ID" value="KAJ8971754.1"/>
    <property type="molecule type" value="Genomic_DNA"/>
</dbReference>
<dbReference type="GO" id="GO:0006508">
    <property type="term" value="P:proteolysis"/>
    <property type="evidence" value="ECO:0007669"/>
    <property type="project" value="InterPro"/>
</dbReference>
<feature type="domain" description="Peptidase S1" evidence="6">
    <location>
        <begin position="57"/>
        <end position="259"/>
    </location>
</feature>
<evidence type="ECO:0000256" key="1">
    <source>
        <dbReference type="ARBA" id="ARBA00022729"/>
    </source>
</evidence>
<dbReference type="Proteomes" id="UP001162156">
    <property type="component" value="Unassembled WGS sequence"/>
</dbReference>
<organism evidence="7 8">
    <name type="scientific">Rhamnusium bicolor</name>
    <dbReference type="NCBI Taxonomy" id="1586634"/>
    <lineage>
        <taxon>Eukaryota</taxon>
        <taxon>Metazoa</taxon>
        <taxon>Ecdysozoa</taxon>
        <taxon>Arthropoda</taxon>
        <taxon>Hexapoda</taxon>
        <taxon>Insecta</taxon>
        <taxon>Pterygota</taxon>
        <taxon>Neoptera</taxon>
        <taxon>Endopterygota</taxon>
        <taxon>Coleoptera</taxon>
        <taxon>Polyphaga</taxon>
        <taxon>Cucujiformia</taxon>
        <taxon>Chrysomeloidea</taxon>
        <taxon>Cerambycidae</taxon>
        <taxon>Lepturinae</taxon>
        <taxon>Rhagiini</taxon>
        <taxon>Rhamnusium</taxon>
    </lineage>
</organism>
<reference evidence="7" key="1">
    <citation type="journal article" date="2023" name="Insect Mol. Biol.">
        <title>Genome sequencing provides insights into the evolution of gene families encoding plant cell wall-degrading enzymes in longhorned beetles.</title>
        <authorList>
            <person name="Shin N.R."/>
            <person name="Okamura Y."/>
            <person name="Kirsch R."/>
            <person name="Pauchet Y."/>
        </authorList>
    </citation>
    <scope>NUCLEOTIDE SEQUENCE</scope>
    <source>
        <strain evidence="7">RBIC_L_NR</strain>
    </source>
</reference>
<feature type="region of interest" description="Disordered" evidence="5">
    <location>
        <begin position="7"/>
        <end position="38"/>
    </location>
</feature>
<keyword evidence="8" id="KW-1185">Reference proteome</keyword>
<protein>
    <recommendedName>
        <fullName evidence="6">Peptidase S1 domain-containing protein</fullName>
    </recommendedName>
</protein>
<dbReference type="InterPro" id="IPR043504">
    <property type="entry name" value="Peptidase_S1_PA_chymotrypsin"/>
</dbReference>
<gene>
    <name evidence="7" type="ORF">NQ314_000571</name>
</gene>
<evidence type="ECO:0000256" key="5">
    <source>
        <dbReference type="SAM" id="MobiDB-lite"/>
    </source>
</evidence>
<dbReference type="PANTHER" id="PTHR24258:SF129">
    <property type="entry name" value="LP15124P-RELATED"/>
    <property type="match status" value="1"/>
</dbReference>
<dbReference type="GO" id="GO:0004252">
    <property type="term" value="F:serine-type endopeptidase activity"/>
    <property type="evidence" value="ECO:0007669"/>
    <property type="project" value="InterPro"/>
</dbReference>
<dbReference type="FunFam" id="2.40.10.10:FF:000028">
    <property type="entry name" value="Serine protease easter"/>
    <property type="match status" value="1"/>
</dbReference>
<accession>A0AAV8ZXW5</accession>
<dbReference type="AlphaFoldDB" id="A0AAV8ZXW5"/>